<dbReference type="Pfam" id="PF10633">
    <property type="entry name" value="NPCBM_assoc"/>
    <property type="match status" value="1"/>
</dbReference>
<feature type="region of interest" description="Disordered" evidence="1">
    <location>
        <begin position="1"/>
        <end position="23"/>
    </location>
</feature>
<sequence length="100" mass="10468">MHAGEYIGDRYMTPPDPWSTVRAPEGWTVTATTSNHRRSLGADASPGTMWTVLVPEATAAGSYPIRVTTAYAWGPAGGPAAARASWSPRSSPPRPTAAAT</sequence>
<feature type="compositionally biased region" description="Pro residues" evidence="1">
    <location>
        <begin position="90"/>
        <end position="100"/>
    </location>
</feature>
<dbReference type="EMBL" id="BLPF01000002">
    <property type="protein sequence ID" value="GFJ82540.1"/>
    <property type="molecule type" value="Genomic_DNA"/>
</dbReference>
<dbReference type="InterPro" id="IPR018905">
    <property type="entry name" value="A-galactase_NEW3"/>
</dbReference>
<evidence type="ECO:0000259" key="2">
    <source>
        <dbReference type="Pfam" id="PF10633"/>
    </source>
</evidence>
<organism evidence="3 4">
    <name type="scientific">Phytohabitans houttuyneae</name>
    <dbReference type="NCBI Taxonomy" id="1076126"/>
    <lineage>
        <taxon>Bacteria</taxon>
        <taxon>Bacillati</taxon>
        <taxon>Actinomycetota</taxon>
        <taxon>Actinomycetes</taxon>
        <taxon>Micromonosporales</taxon>
        <taxon>Micromonosporaceae</taxon>
    </lineage>
</organism>
<evidence type="ECO:0000313" key="4">
    <source>
        <dbReference type="Proteomes" id="UP000482800"/>
    </source>
</evidence>
<keyword evidence="4" id="KW-1185">Reference proteome</keyword>
<proteinExistence type="predicted"/>
<reference evidence="3 4" key="1">
    <citation type="submission" date="2020-03" db="EMBL/GenBank/DDBJ databases">
        <title>Whole genome shotgun sequence of Phytohabitans houttuyneae NBRC 108639.</title>
        <authorList>
            <person name="Komaki H."/>
            <person name="Tamura T."/>
        </authorList>
    </citation>
    <scope>NUCLEOTIDE SEQUENCE [LARGE SCALE GENOMIC DNA]</scope>
    <source>
        <strain evidence="3 4">NBRC 108639</strain>
    </source>
</reference>
<name>A0A6V8KGN5_9ACTN</name>
<dbReference type="Proteomes" id="UP000482800">
    <property type="component" value="Unassembled WGS sequence"/>
</dbReference>
<evidence type="ECO:0000256" key="1">
    <source>
        <dbReference type="SAM" id="MobiDB-lite"/>
    </source>
</evidence>
<evidence type="ECO:0000313" key="3">
    <source>
        <dbReference type="EMBL" id="GFJ82540.1"/>
    </source>
</evidence>
<gene>
    <name evidence="3" type="ORF">Phou_067200</name>
</gene>
<dbReference type="AlphaFoldDB" id="A0A6V8KGN5"/>
<feature type="region of interest" description="Disordered" evidence="1">
    <location>
        <begin position="77"/>
        <end position="100"/>
    </location>
</feature>
<reference evidence="3 4" key="2">
    <citation type="submission" date="2020-03" db="EMBL/GenBank/DDBJ databases">
        <authorList>
            <person name="Ichikawa N."/>
            <person name="Kimura A."/>
            <person name="Kitahashi Y."/>
            <person name="Uohara A."/>
        </authorList>
    </citation>
    <scope>NUCLEOTIDE SEQUENCE [LARGE SCALE GENOMIC DNA]</scope>
    <source>
        <strain evidence="3 4">NBRC 108639</strain>
    </source>
</reference>
<feature type="compositionally biased region" description="Low complexity" evidence="1">
    <location>
        <begin position="77"/>
        <end position="89"/>
    </location>
</feature>
<protein>
    <recommendedName>
        <fullName evidence="2">Alpha-galactosidase NEW3 domain-containing protein</fullName>
    </recommendedName>
</protein>
<accession>A0A6V8KGN5</accession>
<feature type="domain" description="Alpha-galactosidase NEW3" evidence="2">
    <location>
        <begin position="21"/>
        <end position="70"/>
    </location>
</feature>
<comment type="caution">
    <text evidence="3">The sequence shown here is derived from an EMBL/GenBank/DDBJ whole genome shotgun (WGS) entry which is preliminary data.</text>
</comment>